<evidence type="ECO:0000313" key="4">
    <source>
        <dbReference type="Proteomes" id="UP000327044"/>
    </source>
</evidence>
<feature type="signal peptide" evidence="1">
    <location>
        <begin position="1"/>
        <end position="19"/>
    </location>
</feature>
<keyword evidence="1" id="KW-0732">Signal</keyword>
<dbReference type="InParanoid" id="A0A1Y1KZE4"/>
<dbReference type="InterPro" id="IPR036728">
    <property type="entry name" value="PBP_GOBP_sf"/>
</dbReference>
<dbReference type="SUPFAM" id="SSF47565">
    <property type="entry name" value="Insect pheromone/odorant-binding proteins"/>
    <property type="match status" value="1"/>
</dbReference>
<reference evidence="2" key="1">
    <citation type="journal article" date="2016" name="Sci. Rep.">
        <title>Molecular characterization of firefly nuptial gifts: a multi-omics approach sheds light on postcopulatory sexual selection.</title>
        <authorList>
            <person name="Al-Wathiqui N."/>
            <person name="Fallon T.R."/>
            <person name="South A."/>
            <person name="Weng J.K."/>
            <person name="Lewis S.M."/>
        </authorList>
    </citation>
    <scope>NUCLEOTIDE SEQUENCE</scope>
</reference>
<keyword evidence="4" id="KW-1185">Reference proteome</keyword>
<dbReference type="OrthoDB" id="6735400at2759"/>
<sequence length="156" mass="17999">MKFISGACLLFCIYYIAEAVPVKDESRFCEEELKCIQELKLDKSYIESIITDDSSRFLPEDDDVFNTYLHCYWKARNFQNEKGILDFDNIMESIQFFPRKHFGGRPNDDSPIGVEIAAAAIEDCKHVPGGESHGQTAVKMQNCIDRRMMELVEKEK</sequence>
<gene>
    <name evidence="3" type="ORF">PPYR_01158</name>
</gene>
<evidence type="ECO:0000313" key="2">
    <source>
        <dbReference type="EMBL" id="JAV66773.1"/>
    </source>
</evidence>
<dbReference type="Pfam" id="PF01395">
    <property type="entry name" value="PBP_GOBP"/>
    <property type="match status" value="1"/>
</dbReference>
<dbReference type="Gene3D" id="1.10.238.20">
    <property type="entry name" value="Pheromone/general odorant binding protein domain"/>
    <property type="match status" value="1"/>
</dbReference>
<proteinExistence type="predicted"/>
<evidence type="ECO:0000313" key="3">
    <source>
        <dbReference type="EMBL" id="KAB0804188.1"/>
    </source>
</evidence>
<dbReference type="AlphaFoldDB" id="A0A1Y1KZE4"/>
<dbReference type="GO" id="GO:0005549">
    <property type="term" value="F:odorant binding"/>
    <property type="evidence" value="ECO:0007669"/>
    <property type="project" value="InterPro"/>
</dbReference>
<dbReference type="InterPro" id="IPR006170">
    <property type="entry name" value="PBP/GOBP"/>
</dbReference>
<dbReference type="CDD" id="cd23992">
    <property type="entry name" value="PBP_GOBP"/>
    <property type="match status" value="1"/>
</dbReference>
<dbReference type="Proteomes" id="UP000327044">
    <property type="component" value="Unassembled WGS sequence"/>
</dbReference>
<name>A0A1Y1KZE4_PHOPY</name>
<feature type="chain" id="PRO_5036029801" evidence="1">
    <location>
        <begin position="20"/>
        <end position="156"/>
    </location>
</feature>
<protein>
    <submittedName>
        <fullName evidence="2">Uncharacterized protein</fullName>
    </submittedName>
</protein>
<evidence type="ECO:0000256" key="1">
    <source>
        <dbReference type="SAM" id="SignalP"/>
    </source>
</evidence>
<dbReference type="EMBL" id="VVIM01000001">
    <property type="protein sequence ID" value="KAB0804188.1"/>
    <property type="molecule type" value="Genomic_DNA"/>
</dbReference>
<dbReference type="EMBL" id="GEZM01068783">
    <property type="protein sequence ID" value="JAV66773.1"/>
    <property type="molecule type" value="Transcribed_RNA"/>
</dbReference>
<reference evidence="3 4" key="2">
    <citation type="journal article" date="2018" name="Elife">
        <title>Firefly genomes illuminate parallel origins of bioluminescence in beetles.</title>
        <authorList>
            <person name="Fallon T.R."/>
            <person name="Lower S.E."/>
            <person name="Chang C.H."/>
            <person name="Bessho-Uehara M."/>
            <person name="Martin G.J."/>
            <person name="Bewick A.J."/>
            <person name="Behringer M."/>
            <person name="Debat H.J."/>
            <person name="Wong I."/>
            <person name="Day J.C."/>
            <person name="Suvorov A."/>
            <person name="Silva C.J."/>
            <person name="Stanger-Hall K.F."/>
            <person name="Hall D.W."/>
            <person name="Schmitz R.J."/>
            <person name="Nelson D.R."/>
            <person name="Lewis S.M."/>
            <person name="Shigenobu S."/>
            <person name="Bybee S.M."/>
            <person name="Larracuente A.M."/>
            <person name="Oba Y."/>
            <person name="Weng J.K."/>
        </authorList>
    </citation>
    <scope>NUCLEOTIDE SEQUENCE [LARGE SCALE GENOMIC DNA]</scope>
    <source>
        <strain evidence="3">1611_PpyrPB1</strain>
        <tissue evidence="3">Whole body</tissue>
    </source>
</reference>
<accession>A0A1Y1KZE4</accession>
<reference evidence="3" key="3">
    <citation type="submission" date="2019-08" db="EMBL/GenBank/DDBJ databases">
        <authorList>
            <consortium name="Photinus pyralis genome working group"/>
            <person name="Fallon T.R."/>
            <person name="Sander Lower S.E."/>
            <person name="Weng J.-K."/>
        </authorList>
    </citation>
    <scope>NUCLEOTIDE SEQUENCE</scope>
    <source>
        <strain evidence="3">1611_PpyrPB1</strain>
        <tissue evidence="3">Whole body</tissue>
    </source>
</reference>
<organism evidence="2">
    <name type="scientific">Photinus pyralis</name>
    <name type="common">Common eastern firefly</name>
    <name type="synonym">Lampyris pyralis</name>
    <dbReference type="NCBI Taxonomy" id="7054"/>
    <lineage>
        <taxon>Eukaryota</taxon>
        <taxon>Metazoa</taxon>
        <taxon>Ecdysozoa</taxon>
        <taxon>Arthropoda</taxon>
        <taxon>Hexapoda</taxon>
        <taxon>Insecta</taxon>
        <taxon>Pterygota</taxon>
        <taxon>Neoptera</taxon>
        <taxon>Endopterygota</taxon>
        <taxon>Coleoptera</taxon>
        <taxon>Polyphaga</taxon>
        <taxon>Elateriformia</taxon>
        <taxon>Elateroidea</taxon>
        <taxon>Lampyridae</taxon>
        <taxon>Lampyrinae</taxon>
        <taxon>Photinus</taxon>
    </lineage>
</organism>